<dbReference type="Pfam" id="PF01476">
    <property type="entry name" value="LysM"/>
    <property type="match status" value="1"/>
</dbReference>
<dbReference type="CDD" id="cd00118">
    <property type="entry name" value="LysM"/>
    <property type="match status" value="1"/>
</dbReference>
<accession>A0A0K8TPH0</accession>
<keyword evidence="1" id="KW-1133">Transmembrane helix</keyword>
<dbReference type="InterPro" id="IPR036779">
    <property type="entry name" value="LysM_dom_sf"/>
</dbReference>
<dbReference type="PROSITE" id="PS51782">
    <property type="entry name" value="LYSM"/>
    <property type="match status" value="1"/>
</dbReference>
<dbReference type="PANTHER" id="PTHR20932:SF13">
    <property type="entry name" value="LD36653P"/>
    <property type="match status" value="1"/>
</dbReference>
<keyword evidence="1" id="KW-0812">Transmembrane</keyword>
<proteinExistence type="evidence at transcript level"/>
<feature type="domain" description="LysM" evidence="2">
    <location>
        <begin position="8"/>
        <end position="52"/>
    </location>
</feature>
<dbReference type="SUPFAM" id="SSF54106">
    <property type="entry name" value="LysM domain"/>
    <property type="match status" value="1"/>
</dbReference>
<dbReference type="InterPro" id="IPR045030">
    <property type="entry name" value="LYSM1-4"/>
</dbReference>
<keyword evidence="1" id="KW-0472">Membrane</keyword>
<organism evidence="3">
    <name type="scientific">Tabanus bromius</name>
    <name type="common">Band-eyed brown horse fly</name>
    <dbReference type="NCBI Taxonomy" id="304241"/>
    <lineage>
        <taxon>Eukaryota</taxon>
        <taxon>Metazoa</taxon>
        <taxon>Ecdysozoa</taxon>
        <taxon>Arthropoda</taxon>
        <taxon>Hexapoda</taxon>
        <taxon>Insecta</taxon>
        <taxon>Pterygota</taxon>
        <taxon>Neoptera</taxon>
        <taxon>Endopterygota</taxon>
        <taxon>Diptera</taxon>
        <taxon>Brachycera</taxon>
        <taxon>Tabanomorpha</taxon>
        <taxon>Tabanoidea</taxon>
        <taxon>Tabanidae</taxon>
        <taxon>Tabanus</taxon>
    </lineage>
</organism>
<sequence>THRFENLLEARVQNGDTLQAIALRFHCSIAEIKRLNKIDRDNEIFAHNVIKVPITPHSLLLEEFPTVHKSGQNSPKSTDVSSSSTHGLVTDQLGEKLLVASVNASAIKKLDGQNGESCIGFNEYNDDEAHQALLNRFEREEQLGSIPGPSTTALLECSGADCDIHWIFLFICILAICVAIPLIYVIYIAEKNSEKQHSQTPF</sequence>
<evidence type="ECO:0000256" key="1">
    <source>
        <dbReference type="SAM" id="Phobius"/>
    </source>
</evidence>
<dbReference type="InterPro" id="IPR018392">
    <property type="entry name" value="LysM"/>
</dbReference>
<evidence type="ECO:0000313" key="3">
    <source>
        <dbReference type="EMBL" id="JAI15790.1"/>
    </source>
</evidence>
<reference evidence="3" key="1">
    <citation type="journal article" date="2015" name="Insect Biochem. Mol. Biol.">
        <title>An insight into the sialome of the horse fly, Tabanus bromius.</title>
        <authorList>
            <person name="Ribeiro J.M."/>
            <person name="Kazimirova M."/>
            <person name="Takac P."/>
            <person name="Andersen J.F."/>
            <person name="Francischetti I.M."/>
        </authorList>
    </citation>
    <scope>NUCLEOTIDE SEQUENCE</scope>
</reference>
<dbReference type="Gene3D" id="3.10.350.10">
    <property type="entry name" value="LysM domain"/>
    <property type="match status" value="1"/>
</dbReference>
<evidence type="ECO:0000259" key="2">
    <source>
        <dbReference type="PROSITE" id="PS51782"/>
    </source>
</evidence>
<feature type="transmembrane region" description="Helical" evidence="1">
    <location>
        <begin position="166"/>
        <end position="189"/>
    </location>
</feature>
<dbReference type="PANTHER" id="PTHR20932">
    <property type="entry name" value="LYSM AND PUTATIVE PEPTIDOGLYCAN-BINDING DOMAIN-CONTAINING PROTEIN"/>
    <property type="match status" value="1"/>
</dbReference>
<feature type="non-terminal residue" evidence="3">
    <location>
        <position position="1"/>
    </location>
</feature>
<protein>
    <submittedName>
        <fullName evidence="3">Putative peptidoglycan-binding protein</fullName>
    </submittedName>
</protein>
<dbReference type="AlphaFoldDB" id="A0A0K8TPH0"/>
<dbReference type="EMBL" id="GDAI01001813">
    <property type="protein sequence ID" value="JAI15790.1"/>
    <property type="molecule type" value="mRNA"/>
</dbReference>
<name>A0A0K8TPH0_TABBR</name>
<dbReference type="SMART" id="SM00257">
    <property type="entry name" value="LysM"/>
    <property type="match status" value="1"/>
</dbReference>